<accession>A0AAW7M628</accession>
<evidence type="ECO:0000313" key="4">
    <source>
        <dbReference type="Proteomes" id="UP001172737"/>
    </source>
</evidence>
<dbReference type="InterPro" id="IPR011089">
    <property type="entry name" value="GmrSD_C"/>
</dbReference>
<keyword evidence="3" id="KW-0255">Endonuclease</keyword>
<dbReference type="Pfam" id="PF07510">
    <property type="entry name" value="GmrSD_C"/>
    <property type="match status" value="1"/>
</dbReference>
<dbReference type="AlphaFoldDB" id="A0AAW7M628"/>
<reference evidence="3" key="1">
    <citation type="submission" date="2023-06" db="EMBL/GenBank/DDBJ databases">
        <title>Sysu t00039.</title>
        <authorList>
            <person name="Gao L."/>
            <person name="Fang B.-Z."/>
            <person name="Li W.-J."/>
        </authorList>
    </citation>
    <scope>NUCLEOTIDE SEQUENCE</scope>
    <source>
        <strain evidence="3">SYSU T00039</strain>
    </source>
</reference>
<evidence type="ECO:0000259" key="2">
    <source>
        <dbReference type="Pfam" id="PF07510"/>
    </source>
</evidence>
<feature type="domain" description="GmrSD restriction endonucleases C-terminal" evidence="2">
    <location>
        <begin position="536"/>
        <end position="628"/>
    </location>
</feature>
<keyword evidence="3" id="KW-0540">Nuclease</keyword>
<dbReference type="PANTHER" id="PTHR35149:SF1">
    <property type="entry name" value="DUF5655 DOMAIN-CONTAINING PROTEIN"/>
    <property type="match status" value="1"/>
</dbReference>
<keyword evidence="4" id="KW-1185">Reference proteome</keyword>
<proteinExistence type="predicted"/>
<evidence type="ECO:0000259" key="1">
    <source>
        <dbReference type="Pfam" id="PF03235"/>
    </source>
</evidence>
<comment type="caution">
    <text evidence="3">The sequence shown here is derived from an EMBL/GenBank/DDBJ whole genome shotgun (WGS) entry which is preliminary data.</text>
</comment>
<keyword evidence="3" id="KW-0378">Hydrolase</keyword>
<dbReference type="InterPro" id="IPR004919">
    <property type="entry name" value="GmrSD_N"/>
</dbReference>
<protein>
    <submittedName>
        <fullName evidence="3">DUF262 domain-containing HNH endonuclease family protein</fullName>
    </submittedName>
</protein>
<feature type="domain" description="GmrSD restriction endonucleases N-terminal" evidence="1">
    <location>
        <begin position="17"/>
        <end position="208"/>
    </location>
</feature>
<dbReference type="EMBL" id="JAUHPX010000006">
    <property type="protein sequence ID" value="MDN4488633.1"/>
    <property type="molecule type" value="Genomic_DNA"/>
</dbReference>
<name>A0AAW7M628_9MICO</name>
<dbReference type="GO" id="GO:0004519">
    <property type="term" value="F:endonuclease activity"/>
    <property type="evidence" value="ECO:0007669"/>
    <property type="project" value="UniProtKB-KW"/>
</dbReference>
<dbReference type="PANTHER" id="PTHR35149">
    <property type="entry name" value="SLL5132 PROTEIN"/>
    <property type="match status" value="1"/>
</dbReference>
<dbReference type="Pfam" id="PF03235">
    <property type="entry name" value="GmrSD_N"/>
    <property type="match status" value="1"/>
</dbReference>
<gene>
    <name evidence="3" type="ORF">QQX10_10685</name>
</gene>
<sequence>MSTAEVGHDIEPLTVREVFRSGRYVVPVYQRAYAWGETQILTLLQDVADYRRRGAASYYIGSLVTHRGHDITGDDLQFEVVDGQQRLTTLFIILSTLSHLHDVQPERGVLSYEGRKSSTRDLAIVARDGDKTVVGDLAVAGIRVAVETVRAAVETGHFTPDDLSYLIDHVKVARTALPVRTDLNHYFEVMNSRGEQLEKHEIAKAHLMSLIAGDDDADARSHAFAVVWDACSDLSRHVQGRFPPTIRDELFGRDTWDEFRSTSFDDIVGAIKATPGGELKPTALSAILAGTVETEPAAGEKEDDAIERFGAIIDFPNFLLHVLAIADPYRADFSWTETSVSGWVSLDDKKLVEQFERVITERAQAEAFAFTLLRVRYLFDKYVIKTDLTRASEDDSNWVLNRARLARTGNKRKLTPVATFARGVLDDDAVMSGDQRHIVILQSMFQVTDSRRAYKNFLYAILDYLHRQDAVAPADFISFLRGLAAQRYATTIDRASLDSGTSVPHFALNYLDYLLWSDPHGYAAAHGADVAGYKFRYRTSIEHFHPQHPDPDSQIPMWPKSDVDRFGNLCIMTRSENSQRSNLAPVAKVGQYRWERQTLKFQIMAGVTRHTSTWTLDHVHAHGQAMRAILDAAAGSGGIE</sequence>
<evidence type="ECO:0000313" key="3">
    <source>
        <dbReference type="EMBL" id="MDN4488633.1"/>
    </source>
</evidence>
<dbReference type="RefSeq" id="WP_301120741.1">
    <property type="nucleotide sequence ID" value="NZ_JAUHPX010000006.1"/>
</dbReference>
<organism evidence="3 4">
    <name type="scientific">Demequina lignilytica</name>
    <dbReference type="NCBI Taxonomy" id="3051663"/>
    <lineage>
        <taxon>Bacteria</taxon>
        <taxon>Bacillati</taxon>
        <taxon>Actinomycetota</taxon>
        <taxon>Actinomycetes</taxon>
        <taxon>Micrococcales</taxon>
        <taxon>Demequinaceae</taxon>
        <taxon>Demequina</taxon>
    </lineage>
</organism>
<dbReference type="Proteomes" id="UP001172737">
    <property type="component" value="Unassembled WGS sequence"/>
</dbReference>